<keyword evidence="1" id="KW-1133">Transmembrane helix</keyword>
<dbReference type="GeneID" id="301683909"/>
<name>A0A5M3T8V6_LIMPL</name>
<sequence length="75" mass="7955">MSSASDDTPVSDNISPKPPLLASDLLMALATAPVVVAFAAIHNVQELVLSLSEGSEEVFRGDRLPVLHFPNQVDN</sequence>
<keyword evidence="1" id="KW-0472">Membrane</keyword>
<dbReference type="EMBL" id="BIMW01000122">
    <property type="protein sequence ID" value="GCE95042.1"/>
    <property type="molecule type" value="Genomic_DNA"/>
</dbReference>
<comment type="caution">
    <text evidence="2">The sequence shown here is derived from an EMBL/GenBank/DDBJ whole genome shotgun (WGS) entry which is preliminary data.</text>
</comment>
<evidence type="ECO:0000313" key="3">
    <source>
        <dbReference type="Proteomes" id="UP000326169"/>
    </source>
</evidence>
<accession>A0A5M3T8V6</accession>
<proteinExistence type="predicted"/>
<organism evidence="2 3">
    <name type="scientific">Limnospira platensis NIES-46</name>
    <dbReference type="NCBI Taxonomy" id="1236695"/>
    <lineage>
        <taxon>Bacteria</taxon>
        <taxon>Bacillati</taxon>
        <taxon>Cyanobacteriota</taxon>
        <taxon>Cyanophyceae</taxon>
        <taxon>Oscillatoriophycideae</taxon>
        <taxon>Oscillatoriales</taxon>
        <taxon>Sirenicapillariaceae</taxon>
        <taxon>Limnospira</taxon>
    </lineage>
</organism>
<keyword evidence="1" id="KW-0812">Transmembrane</keyword>
<protein>
    <submittedName>
        <fullName evidence="2">Uncharacterized protein</fullName>
    </submittedName>
</protein>
<feature type="transmembrane region" description="Helical" evidence="1">
    <location>
        <begin position="20"/>
        <end position="41"/>
    </location>
</feature>
<gene>
    <name evidence="2" type="ORF">NIES46_31030</name>
</gene>
<dbReference type="Proteomes" id="UP000326169">
    <property type="component" value="Unassembled WGS sequence"/>
</dbReference>
<dbReference type="RefSeq" id="WP_006619282.1">
    <property type="nucleotide sequence ID" value="NZ_BIMW01000122.1"/>
</dbReference>
<evidence type="ECO:0000313" key="2">
    <source>
        <dbReference type="EMBL" id="GCE95042.1"/>
    </source>
</evidence>
<reference evidence="2 3" key="1">
    <citation type="journal article" date="2019" name="J Genomics">
        <title>The Draft Genome of a Hydrogen-producing Cyanobacterium, Arthrospira platensis NIES-46.</title>
        <authorList>
            <person name="Suzuki S."/>
            <person name="Yamaguchi H."/>
            <person name="Kawachi M."/>
        </authorList>
    </citation>
    <scope>NUCLEOTIDE SEQUENCE [LARGE SCALE GENOMIC DNA]</scope>
    <source>
        <strain evidence="2 3">NIES-46</strain>
    </source>
</reference>
<evidence type="ECO:0000256" key="1">
    <source>
        <dbReference type="SAM" id="Phobius"/>
    </source>
</evidence>
<keyword evidence="3" id="KW-1185">Reference proteome</keyword>